<accession>A0A7C2NYK9</accession>
<gene>
    <name evidence="2" type="ORF">ENQ76_13290</name>
</gene>
<evidence type="ECO:0000256" key="1">
    <source>
        <dbReference type="SAM" id="Phobius"/>
    </source>
</evidence>
<sequence>MTGVIQTIAVAALLALGLANLPGWAERLPYLTMIPMGLVLGYAIRNTLVDHLATTRHVMYPAAMILIGGSILYAKGIIPAVPYGSLLIIAATCCYMGCYFWLMSDPRIVRES</sequence>
<name>A0A7C2NYK9_9PLAN</name>
<keyword evidence="1" id="KW-1133">Transmembrane helix</keyword>
<comment type="caution">
    <text evidence="2">The sequence shown here is derived from an EMBL/GenBank/DDBJ whole genome shotgun (WGS) entry which is preliminary data.</text>
</comment>
<feature type="transmembrane region" description="Helical" evidence="1">
    <location>
        <begin position="57"/>
        <end position="74"/>
    </location>
</feature>
<proteinExistence type="predicted"/>
<feature type="transmembrane region" description="Helical" evidence="1">
    <location>
        <begin position="29"/>
        <end position="45"/>
    </location>
</feature>
<dbReference type="EMBL" id="DSOK01000366">
    <property type="protein sequence ID" value="HEN16431.1"/>
    <property type="molecule type" value="Genomic_DNA"/>
</dbReference>
<dbReference type="AlphaFoldDB" id="A0A7C2NYK9"/>
<organism evidence="2">
    <name type="scientific">Schlesneria paludicola</name>
    <dbReference type="NCBI Taxonomy" id="360056"/>
    <lineage>
        <taxon>Bacteria</taxon>
        <taxon>Pseudomonadati</taxon>
        <taxon>Planctomycetota</taxon>
        <taxon>Planctomycetia</taxon>
        <taxon>Planctomycetales</taxon>
        <taxon>Planctomycetaceae</taxon>
        <taxon>Schlesneria</taxon>
    </lineage>
</organism>
<evidence type="ECO:0000313" key="2">
    <source>
        <dbReference type="EMBL" id="HEN16431.1"/>
    </source>
</evidence>
<keyword evidence="1" id="KW-0812">Transmembrane</keyword>
<protein>
    <submittedName>
        <fullName evidence="2">Uncharacterized protein</fullName>
    </submittedName>
</protein>
<keyword evidence="1" id="KW-0472">Membrane</keyword>
<reference evidence="2" key="1">
    <citation type="journal article" date="2020" name="mSystems">
        <title>Genome- and Community-Level Interaction Insights into Carbon Utilization and Element Cycling Functions of Hydrothermarchaeota in Hydrothermal Sediment.</title>
        <authorList>
            <person name="Zhou Z."/>
            <person name="Liu Y."/>
            <person name="Xu W."/>
            <person name="Pan J."/>
            <person name="Luo Z.H."/>
            <person name="Li M."/>
        </authorList>
    </citation>
    <scope>NUCLEOTIDE SEQUENCE [LARGE SCALE GENOMIC DNA]</scope>
    <source>
        <strain evidence="2">SpSt-339</strain>
    </source>
</reference>
<feature type="transmembrane region" description="Helical" evidence="1">
    <location>
        <begin position="80"/>
        <end position="102"/>
    </location>
</feature>